<dbReference type="EMBL" id="DXFT01000087">
    <property type="protein sequence ID" value="HIX03344.1"/>
    <property type="molecule type" value="Genomic_DNA"/>
</dbReference>
<feature type="coiled-coil region" evidence="1">
    <location>
        <begin position="148"/>
        <end position="179"/>
    </location>
</feature>
<sequence length="329" mass="36334">MKNMNRKSVTFTILVVLVLLVAIFGFVFRDTAPEYIQGEAEAVEVRISGKVPGRIERFMCNEGDRVKAGDTVAILDSPEVLAKYSQAEAAEDAARALSEKADGSARAEQVMMAYQTWQKAQAAAEVAKKTFDRVERLYAQEVVPAQKRDEAEANYKAMAATAEAAKAQYEMARNGAQKEDRMAAEAQLKRAKGAVAEVEAYVQETFLVSPISGEVSERYPKVGELVGTGSPVMDVLDLSDMWVSFNVREDCLAGFRVGETFHAFIPALGNKEVELKVTYMKDMGTYAAWRATKTTGQYDMKTFRVKAKPLNPVEGLRPGMSVVKRLEKK</sequence>
<dbReference type="Gene3D" id="1.10.287.470">
    <property type="entry name" value="Helix hairpin bin"/>
    <property type="match status" value="1"/>
</dbReference>
<keyword evidence="1" id="KW-0175">Coiled coil</keyword>
<evidence type="ECO:0000313" key="3">
    <source>
        <dbReference type="EMBL" id="HIX03344.1"/>
    </source>
</evidence>
<feature type="domain" description="Multidrug resistance protein MdtA-like barrel-sandwich hybrid" evidence="2">
    <location>
        <begin position="45"/>
        <end position="234"/>
    </location>
</feature>
<dbReference type="InterPro" id="IPR058625">
    <property type="entry name" value="MdtA-like_BSH"/>
</dbReference>
<gene>
    <name evidence="3" type="ORF">H9863_04405</name>
</gene>
<dbReference type="SUPFAM" id="SSF111369">
    <property type="entry name" value="HlyD-like secretion proteins"/>
    <property type="match status" value="3"/>
</dbReference>
<evidence type="ECO:0000259" key="2">
    <source>
        <dbReference type="Pfam" id="PF25917"/>
    </source>
</evidence>
<dbReference type="PANTHER" id="PTHR30438">
    <property type="entry name" value="36 KDA ANTIGEN-RELATED"/>
    <property type="match status" value="1"/>
</dbReference>
<dbReference type="AlphaFoldDB" id="A0A9D1V092"/>
<dbReference type="Gene3D" id="2.40.50.100">
    <property type="match status" value="1"/>
</dbReference>
<comment type="caution">
    <text evidence="3">The sequence shown here is derived from an EMBL/GenBank/DDBJ whole genome shotgun (WGS) entry which is preliminary data.</text>
</comment>
<dbReference type="Proteomes" id="UP000824202">
    <property type="component" value="Unassembled WGS sequence"/>
</dbReference>
<accession>A0A9D1V092</accession>
<evidence type="ECO:0000313" key="4">
    <source>
        <dbReference type="Proteomes" id="UP000824202"/>
    </source>
</evidence>
<protein>
    <submittedName>
        <fullName evidence="3">Efflux RND transporter periplasmic adaptor subunit</fullName>
    </submittedName>
</protein>
<dbReference type="PANTHER" id="PTHR30438:SF1">
    <property type="entry name" value="36 KDA ANTIGEN"/>
    <property type="match status" value="1"/>
</dbReference>
<dbReference type="Gene3D" id="2.40.30.170">
    <property type="match status" value="1"/>
</dbReference>
<proteinExistence type="predicted"/>
<organism evidence="3 4">
    <name type="scientific">Candidatus Odoribacter faecigallinarum</name>
    <dbReference type="NCBI Taxonomy" id="2838706"/>
    <lineage>
        <taxon>Bacteria</taxon>
        <taxon>Pseudomonadati</taxon>
        <taxon>Bacteroidota</taxon>
        <taxon>Bacteroidia</taxon>
        <taxon>Bacteroidales</taxon>
        <taxon>Odoribacteraceae</taxon>
        <taxon>Odoribacter</taxon>
    </lineage>
</organism>
<evidence type="ECO:0000256" key="1">
    <source>
        <dbReference type="SAM" id="Coils"/>
    </source>
</evidence>
<reference evidence="3" key="1">
    <citation type="journal article" date="2021" name="PeerJ">
        <title>Extensive microbial diversity within the chicken gut microbiome revealed by metagenomics and culture.</title>
        <authorList>
            <person name="Gilroy R."/>
            <person name="Ravi A."/>
            <person name="Getino M."/>
            <person name="Pursley I."/>
            <person name="Horton D.L."/>
            <person name="Alikhan N.F."/>
            <person name="Baker D."/>
            <person name="Gharbi K."/>
            <person name="Hall N."/>
            <person name="Watson M."/>
            <person name="Adriaenssens E.M."/>
            <person name="Foster-Nyarko E."/>
            <person name="Jarju S."/>
            <person name="Secka A."/>
            <person name="Antonio M."/>
            <person name="Oren A."/>
            <person name="Chaudhuri R.R."/>
            <person name="La Ragione R."/>
            <person name="Hildebrand F."/>
            <person name="Pallen M.J."/>
        </authorList>
    </citation>
    <scope>NUCLEOTIDE SEQUENCE</scope>
    <source>
        <strain evidence="3">23274</strain>
    </source>
</reference>
<reference evidence="3" key="2">
    <citation type="submission" date="2021-04" db="EMBL/GenBank/DDBJ databases">
        <authorList>
            <person name="Gilroy R."/>
        </authorList>
    </citation>
    <scope>NUCLEOTIDE SEQUENCE</scope>
    <source>
        <strain evidence="3">23274</strain>
    </source>
</reference>
<name>A0A9D1V092_9BACT</name>
<dbReference type="Pfam" id="PF25917">
    <property type="entry name" value="BSH_RND"/>
    <property type="match status" value="1"/>
</dbReference>